<keyword evidence="3" id="KW-1185">Reference proteome</keyword>
<dbReference type="EMBL" id="CAJPVJ010054027">
    <property type="protein sequence ID" value="CAG2183443.1"/>
    <property type="molecule type" value="Genomic_DNA"/>
</dbReference>
<feature type="non-terminal residue" evidence="2">
    <location>
        <position position="1"/>
    </location>
</feature>
<accession>A0A7R9MW50</accession>
<evidence type="ECO:0000313" key="3">
    <source>
        <dbReference type="Proteomes" id="UP000728032"/>
    </source>
</evidence>
<reference evidence="2" key="1">
    <citation type="submission" date="2020-11" db="EMBL/GenBank/DDBJ databases">
        <authorList>
            <person name="Tran Van P."/>
        </authorList>
    </citation>
    <scope>NUCLEOTIDE SEQUENCE</scope>
</reference>
<dbReference type="AlphaFoldDB" id="A0A7R9MW50"/>
<evidence type="ECO:0000256" key="1">
    <source>
        <dbReference type="SAM" id="SignalP"/>
    </source>
</evidence>
<keyword evidence="1" id="KW-0732">Signal</keyword>
<feature type="chain" id="PRO_5036211632" evidence="1">
    <location>
        <begin position="22"/>
        <end position="130"/>
    </location>
</feature>
<sequence>MSTFGILLLLLLSCTLITTMSVGMVDPYYSVSSHTLNDFDLTQLDGHWYSVYNRSPINGVCPQLNIKVGDGSVNVVESLGNNTVFNEKLVPNSYLKGKLEKLVSMGTWTAALPWYVLQVDPLLVVYKVVT</sequence>
<organism evidence="2">
    <name type="scientific">Oppiella nova</name>
    <dbReference type="NCBI Taxonomy" id="334625"/>
    <lineage>
        <taxon>Eukaryota</taxon>
        <taxon>Metazoa</taxon>
        <taxon>Ecdysozoa</taxon>
        <taxon>Arthropoda</taxon>
        <taxon>Chelicerata</taxon>
        <taxon>Arachnida</taxon>
        <taxon>Acari</taxon>
        <taxon>Acariformes</taxon>
        <taxon>Sarcoptiformes</taxon>
        <taxon>Oribatida</taxon>
        <taxon>Brachypylina</taxon>
        <taxon>Oppioidea</taxon>
        <taxon>Oppiidae</taxon>
        <taxon>Oppiella</taxon>
    </lineage>
</organism>
<feature type="signal peptide" evidence="1">
    <location>
        <begin position="1"/>
        <end position="21"/>
    </location>
</feature>
<dbReference type="EMBL" id="OC968852">
    <property type="protein sequence ID" value="CAD7666417.1"/>
    <property type="molecule type" value="Genomic_DNA"/>
</dbReference>
<dbReference type="Gene3D" id="2.40.128.20">
    <property type="match status" value="1"/>
</dbReference>
<proteinExistence type="predicted"/>
<dbReference type="InterPro" id="IPR012674">
    <property type="entry name" value="Calycin"/>
</dbReference>
<protein>
    <submittedName>
        <fullName evidence="2">Uncharacterized protein</fullName>
    </submittedName>
</protein>
<dbReference type="OrthoDB" id="6526869at2759"/>
<dbReference type="SUPFAM" id="SSF50814">
    <property type="entry name" value="Lipocalins"/>
    <property type="match status" value="1"/>
</dbReference>
<gene>
    <name evidence="2" type="ORF">ONB1V03_LOCUS22863</name>
</gene>
<dbReference type="Proteomes" id="UP000728032">
    <property type="component" value="Unassembled WGS sequence"/>
</dbReference>
<evidence type="ECO:0000313" key="2">
    <source>
        <dbReference type="EMBL" id="CAD7666417.1"/>
    </source>
</evidence>
<name>A0A7R9MW50_9ACAR</name>